<keyword evidence="2" id="KW-1185">Reference proteome</keyword>
<dbReference type="EMBL" id="JAEQMY010000002">
    <property type="protein sequence ID" value="MBL0402751.1"/>
    <property type="molecule type" value="Genomic_DNA"/>
</dbReference>
<accession>A0A937CXZ7</accession>
<reference evidence="1" key="1">
    <citation type="submission" date="2021-01" db="EMBL/GenBank/DDBJ databases">
        <title>Microvirga sp.</title>
        <authorList>
            <person name="Kim M.K."/>
        </authorList>
    </citation>
    <scope>NUCLEOTIDE SEQUENCE</scope>
    <source>
        <strain evidence="1">5420S-16</strain>
    </source>
</reference>
<proteinExistence type="predicted"/>
<comment type="caution">
    <text evidence="1">The sequence shown here is derived from an EMBL/GenBank/DDBJ whole genome shotgun (WGS) entry which is preliminary data.</text>
</comment>
<dbReference type="RefSeq" id="WP_202055443.1">
    <property type="nucleotide sequence ID" value="NZ_JAEQMY010000002.1"/>
</dbReference>
<organism evidence="1 2">
    <name type="scientific">Microvirga aerilata</name>
    <dbReference type="NCBI Taxonomy" id="670292"/>
    <lineage>
        <taxon>Bacteria</taxon>
        <taxon>Pseudomonadati</taxon>
        <taxon>Pseudomonadota</taxon>
        <taxon>Alphaproteobacteria</taxon>
        <taxon>Hyphomicrobiales</taxon>
        <taxon>Methylobacteriaceae</taxon>
        <taxon>Microvirga</taxon>
    </lineage>
</organism>
<sequence length="243" mass="26665">MPLLLWLTLGGGTLPAADARAQDIAIADVSYPGLPKRAASADGFVPTGWVLEAQASGDLNQDGMDDLALVIRQKSPANVIPNSEGLGEDPFDTNPRILAVAFREKSGTDYALQLEDHALIPRRTNPVAEDPFDKDDGIAIRRGSMQVRLRWFLSAGGWETFTAAYTFRHRHGRFELIGYDRDELHRGSGATKAVSINYLTGKVKVTTGNIQDDATKVRQKNLPRRRDLLIGDIGNGLQFDPDR</sequence>
<dbReference type="AlphaFoldDB" id="A0A937CXZ7"/>
<evidence type="ECO:0000313" key="2">
    <source>
        <dbReference type="Proteomes" id="UP000605848"/>
    </source>
</evidence>
<dbReference type="Proteomes" id="UP000605848">
    <property type="component" value="Unassembled WGS sequence"/>
</dbReference>
<gene>
    <name evidence="1" type="ORF">JKG68_02100</name>
</gene>
<protein>
    <submittedName>
        <fullName evidence="1">Uncharacterized protein</fullName>
    </submittedName>
</protein>
<evidence type="ECO:0000313" key="1">
    <source>
        <dbReference type="EMBL" id="MBL0402751.1"/>
    </source>
</evidence>
<name>A0A937CXZ7_9HYPH</name>